<feature type="signal peptide" evidence="1">
    <location>
        <begin position="1"/>
        <end position="29"/>
    </location>
</feature>
<keyword evidence="1" id="KW-0732">Signal</keyword>
<reference evidence="2" key="1">
    <citation type="submission" date="2021-01" db="EMBL/GenBank/DDBJ databases">
        <title>Whole genome shotgun sequence of Catellatospora methionotrophica NBRC 14553.</title>
        <authorList>
            <person name="Komaki H."/>
            <person name="Tamura T."/>
        </authorList>
    </citation>
    <scope>NUCLEOTIDE SEQUENCE</scope>
    <source>
        <strain evidence="2">NBRC 14553</strain>
    </source>
</reference>
<organism evidence="2 3">
    <name type="scientific">Catellatospora methionotrophica</name>
    <dbReference type="NCBI Taxonomy" id="121620"/>
    <lineage>
        <taxon>Bacteria</taxon>
        <taxon>Bacillati</taxon>
        <taxon>Actinomycetota</taxon>
        <taxon>Actinomycetes</taxon>
        <taxon>Micromonosporales</taxon>
        <taxon>Micromonosporaceae</taxon>
        <taxon>Catellatospora</taxon>
    </lineage>
</organism>
<keyword evidence="3" id="KW-1185">Reference proteome</keyword>
<comment type="caution">
    <text evidence="2">The sequence shown here is derived from an EMBL/GenBank/DDBJ whole genome shotgun (WGS) entry which is preliminary data.</text>
</comment>
<sequence length="149" mass="15484">MPALTRGQKILAAVAVLIVALFVTGVATADDGTMADPQDNALVRTLGDWFGDPDPVDPADMSAPCLTDGVLVVETGCVLTVAAADSDLREVELRPDGDLRLRTRAPHDDTVLDRDVPAGEAVRVAVDDQGVDITLECDKCTVTVGGSDG</sequence>
<evidence type="ECO:0000256" key="1">
    <source>
        <dbReference type="SAM" id="SignalP"/>
    </source>
</evidence>
<protein>
    <recommendedName>
        <fullName evidence="4">DUF5666 domain-containing protein</fullName>
    </recommendedName>
</protein>
<dbReference type="EMBL" id="BONJ01000019">
    <property type="protein sequence ID" value="GIG15182.1"/>
    <property type="molecule type" value="Genomic_DNA"/>
</dbReference>
<dbReference type="AlphaFoldDB" id="A0A8J3PFF7"/>
<evidence type="ECO:0000313" key="2">
    <source>
        <dbReference type="EMBL" id="GIG15182.1"/>
    </source>
</evidence>
<dbReference type="RefSeq" id="WP_166379554.1">
    <property type="nucleotide sequence ID" value="NZ_BAAATT010000005.1"/>
</dbReference>
<evidence type="ECO:0008006" key="4">
    <source>
        <dbReference type="Google" id="ProtNLM"/>
    </source>
</evidence>
<proteinExistence type="predicted"/>
<feature type="chain" id="PRO_5035295664" description="DUF5666 domain-containing protein" evidence="1">
    <location>
        <begin position="30"/>
        <end position="149"/>
    </location>
</feature>
<accession>A0A8J3PFF7</accession>
<evidence type="ECO:0000313" key="3">
    <source>
        <dbReference type="Proteomes" id="UP000660339"/>
    </source>
</evidence>
<name>A0A8J3PFF7_9ACTN</name>
<gene>
    <name evidence="2" type="ORF">Cme02nite_35140</name>
</gene>
<dbReference type="Proteomes" id="UP000660339">
    <property type="component" value="Unassembled WGS sequence"/>
</dbReference>